<comment type="caution">
    <text evidence="2">The sequence shown here is derived from an EMBL/GenBank/DDBJ whole genome shotgun (WGS) entry which is preliminary data.</text>
</comment>
<evidence type="ECO:0000313" key="2">
    <source>
        <dbReference type="EMBL" id="PWA34277.1"/>
    </source>
</evidence>
<protein>
    <submittedName>
        <fullName evidence="2">Kinesin motor domain-containing protein</fullName>
    </submittedName>
</protein>
<proteinExistence type="predicted"/>
<name>A0A2U1KBY4_ARTAN</name>
<dbReference type="AlphaFoldDB" id="A0A2U1KBY4"/>
<feature type="region of interest" description="Disordered" evidence="1">
    <location>
        <begin position="1"/>
        <end position="30"/>
    </location>
</feature>
<dbReference type="Proteomes" id="UP000245207">
    <property type="component" value="Unassembled WGS sequence"/>
</dbReference>
<evidence type="ECO:0000256" key="1">
    <source>
        <dbReference type="SAM" id="MobiDB-lite"/>
    </source>
</evidence>
<reference evidence="2 3" key="1">
    <citation type="journal article" date="2018" name="Mol. Plant">
        <title>The genome of Artemisia annua provides insight into the evolution of Asteraceae family and artemisinin biosynthesis.</title>
        <authorList>
            <person name="Shen Q."/>
            <person name="Zhang L."/>
            <person name="Liao Z."/>
            <person name="Wang S."/>
            <person name="Yan T."/>
            <person name="Shi P."/>
            <person name="Liu M."/>
            <person name="Fu X."/>
            <person name="Pan Q."/>
            <person name="Wang Y."/>
            <person name="Lv Z."/>
            <person name="Lu X."/>
            <person name="Zhang F."/>
            <person name="Jiang W."/>
            <person name="Ma Y."/>
            <person name="Chen M."/>
            <person name="Hao X."/>
            <person name="Li L."/>
            <person name="Tang Y."/>
            <person name="Lv G."/>
            <person name="Zhou Y."/>
            <person name="Sun X."/>
            <person name="Brodelius P.E."/>
            <person name="Rose J.K.C."/>
            <person name="Tang K."/>
        </authorList>
    </citation>
    <scope>NUCLEOTIDE SEQUENCE [LARGE SCALE GENOMIC DNA]</scope>
    <source>
        <strain evidence="3">cv. Huhao1</strain>
        <tissue evidence="2">Leaf</tissue>
    </source>
</reference>
<dbReference type="OrthoDB" id="1726674at2759"/>
<sequence>MSVNSSFKTVNRTPFPKDQQPRKGLVSSHISRQKEMVDARLAGMEETAAGSETVLDGHVFSTEGITTYAKRKLQQYSLQAKNDEKKCTRKYEKAALTYHFEGQSVSYAFKVAWITGLGRGICDAPNRFSDNSLLPLTFYRLLPKVNTFQLKILCITIDARAKGRPGYFITF</sequence>
<accession>A0A2U1KBY4</accession>
<dbReference type="EMBL" id="PKPP01023141">
    <property type="protein sequence ID" value="PWA34277.1"/>
    <property type="molecule type" value="Genomic_DNA"/>
</dbReference>
<organism evidence="2 3">
    <name type="scientific">Artemisia annua</name>
    <name type="common">Sweet wormwood</name>
    <dbReference type="NCBI Taxonomy" id="35608"/>
    <lineage>
        <taxon>Eukaryota</taxon>
        <taxon>Viridiplantae</taxon>
        <taxon>Streptophyta</taxon>
        <taxon>Embryophyta</taxon>
        <taxon>Tracheophyta</taxon>
        <taxon>Spermatophyta</taxon>
        <taxon>Magnoliopsida</taxon>
        <taxon>eudicotyledons</taxon>
        <taxon>Gunneridae</taxon>
        <taxon>Pentapetalae</taxon>
        <taxon>asterids</taxon>
        <taxon>campanulids</taxon>
        <taxon>Asterales</taxon>
        <taxon>Asteraceae</taxon>
        <taxon>Asteroideae</taxon>
        <taxon>Anthemideae</taxon>
        <taxon>Artemisiinae</taxon>
        <taxon>Artemisia</taxon>
    </lineage>
</organism>
<dbReference type="STRING" id="35608.A0A2U1KBY4"/>
<keyword evidence="3" id="KW-1185">Reference proteome</keyword>
<evidence type="ECO:0000313" key="3">
    <source>
        <dbReference type="Proteomes" id="UP000245207"/>
    </source>
</evidence>
<gene>
    <name evidence="2" type="ORF">CTI12_AA620670</name>
</gene>
<feature type="compositionally biased region" description="Polar residues" evidence="1">
    <location>
        <begin position="1"/>
        <end position="12"/>
    </location>
</feature>